<evidence type="ECO:0000256" key="11">
    <source>
        <dbReference type="ARBA" id="ARBA00023204"/>
    </source>
</evidence>
<keyword evidence="11 15" id="KW-0234">DNA repair</keyword>
<dbReference type="InterPro" id="IPR011604">
    <property type="entry name" value="PDDEXK-like_dom_sf"/>
</dbReference>
<evidence type="ECO:0000313" key="21">
    <source>
        <dbReference type="Proteomes" id="UP000237423"/>
    </source>
</evidence>
<dbReference type="Gene3D" id="3.90.320.10">
    <property type="match status" value="1"/>
</dbReference>
<dbReference type="GO" id="GO:0003677">
    <property type="term" value="F:DNA binding"/>
    <property type="evidence" value="ECO:0007669"/>
    <property type="project" value="UniProtKB-UniRule"/>
</dbReference>
<feature type="region of interest" description="DNA-binding and helicase activity, interacts with RecC" evidence="15">
    <location>
        <begin position="1"/>
        <end position="863"/>
    </location>
</feature>
<feature type="domain" description="UvrD-like helicase ATP-binding" evidence="18">
    <location>
        <begin position="1"/>
        <end position="463"/>
    </location>
</feature>
<keyword evidence="7 15" id="KW-0269">Exonuclease</keyword>
<dbReference type="Gene3D" id="3.40.50.300">
    <property type="entry name" value="P-loop containing nucleotide triphosphate hydrolases"/>
    <property type="match status" value="2"/>
</dbReference>
<dbReference type="RefSeq" id="WP_103975720.1">
    <property type="nucleotide sequence ID" value="NZ_PGFZ01000019.1"/>
</dbReference>
<gene>
    <name evidence="15 20" type="primary">recB</name>
    <name evidence="20" type="ORF">AADEFJLK_04286</name>
</gene>
<dbReference type="EMBL" id="PGFZ01000019">
    <property type="protein sequence ID" value="POZ49926.1"/>
    <property type="molecule type" value="Genomic_DNA"/>
</dbReference>
<evidence type="ECO:0000256" key="15">
    <source>
        <dbReference type="HAMAP-Rule" id="MF_01485"/>
    </source>
</evidence>
<evidence type="ECO:0000259" key="19">
    <source>
        <dbReference type="PROSITE" id="PS51217"/>
    </source>
</evidence>
<keyword evidence="4 15" id="KW-0227">DNA damage</keyword>
<keyword evidence="1 15" id="KW-0540">Nuclease</keyword>
<feature type="binding site" evidence="15">
    <location>
        <position position="965"/>
    </location>
    <ligand>
        <name>Mg(2+)</name>
        <dbReference type="ChEBI" id="CHEBI:18420"/>
    </ligand>
</feature>
<evidence type="ECO:0000256" key="4">
    <source>
        <dbReference type="ARBA" id="ARBA00022763"/>
    </source>
</evidence>
<comment type="function">
    <text evidence="15">A helicase/nuclease that prepares dsDNA breaks (DSB) for recombinational DNA repair. Binds to DSBs and unwinds DNA via a highly rapid and processive ATP-dependent bidirectional helicase activity. Unwinds dsDNA until it encounters a Chi (crossover hotspot instigator) sequence from the 3' direction. Cuts ssDNA a few nucleotides 3' to the Chi site. The properties and activities of the enzyme are changed at Chi. The Chi-altered holoenzyme produces a long 3'-ssDNA overhang and facilitates RecA-binding to the ssDNA for homologous DNA recombination and repair. Holoenzyme degrades any linearized DNA that is unable to undergo homologous recombination. In the holoenzyme this subunit contributes ATPase, 3'-5' helicase, exonuclease activity and loads RecA onto ssDNA.</text>
</comment>
<dbReference type="InterPro" id="IPR004586">
    <property type="entry name" value="RecB"/>
</dbReference>
<comment type="catalytic activity">
    <reaction evidence="13 15">
        <text>Couples ATP hydrolysis with the unwinding of duplex DNA by translocating in the 3'-5' direction.</text>
        <dbReference type="EC" id="5.6.2.4"/>
    </reaction>
</comment>
<evidence type="ECO:0000256" key="17">
    <source>
        <dbReference type="SAM" id="MobiDB-lite"/>
    </source>
</evidence>
<evidence type="ECO:0000256" key="2">
    <source>
        <dbReference type="ARBA" id="ARBA00022723"/>
    </source>
</evidence>
<dbReference type="PANTHER" id="PTHR11070">
    <property type="entry name" value="UVRD / RECB / PCRA DNA HELICASE FAMILY MEMBER"/>
    <property type="match status" value="1"/>
</dbReference>
<evidence type="ECO:0000256" key="10">
    <source>
        <dbReference type="ARBA" id="ARBA00023125"/>
    </source>
</evidence>
<dbReference type="SUPFAM" id="SSF52980">
    <property type="entry name" value="Restriction endonuclease-like"/>
    <property type="match status" value="1"/>
</dbReference>
<evidence type="ECO:0000256" key="8">
    <source>
        <dbReference type="ARBA" id="ARBA00022840"/>
    </source>
</evidence>
<comment type="subunit">
    <text evidence="15">Heterotrimer of RecB, RecC and RecD. All subunits contribute to DNA-binding. Interacts with RecA.</text>
</comment>
<feature type="binding site" evidence="16">
    <location>
        <begin position="22"/>
        <end position="29"/>
    </location>
    <ligand>
        <name>ATP</name>
        <dbReference type="ChEBI" id="CHEBI:30616"/>
    </ligand>
</feature>
<dbReference type="NCBIfam" id="TIGR00609">
    <property type="entry name" value="recB"/>
    <property type="match status" value="1"/>
</dbReference>
<dbReference type="Gene3D" id="1.10.486.10">
    <property type="entry name" value="PCRA, domain 4"/>
    <property type="match status" value="1"/>
</dbReference>
<evidence type="ECO:0000256" key="5">
    <source>
        <dbReference type="ARBA" id="ARBA00022801"/>
    </source>
</evidence>
<dbReference type="Pfam" id="PF13361">
    <property type="entry name" value="UvrD_C"/>
    <property type="match status" value="1"/>
</dbReference>
<feature type="binding site" evidence="15">
    <location>
        <position position="1089"/>
    </location>
    <ligand>
        <name>Mg(2+)</name>
        <dbReference type="ChEBI" id="CHEBI:18420"/>
    </ligand>
</feature>
<evidence type="ECO:0000256" key="14">
    <source>
        <dbReference type="ARBA" id="ARBA00048988"/>
    </source>
</evidence>
<comment type="domain">
    <text evidence="15">The N-terminal DNA-binding domain is a ssDNA-dependent ATPase and has ATP-dependent 3'-5' helicase function. This domain interacts with RecC.</text>
</comment>
<keyword evidence="3 15" id="KW-0547">Nucleotide-binding</keyword>
<dbReference type="Proteomes" id="UP000237423">
    <property type="component" value="Unassembled WGS sequence"/>
</dbReference>
<dbReference type="GO" id="GO:0000724">
    <property type="term" value="P:double-strand break repair via homologous recombination"/>
    <property type="evidence" value="ECO:0007669"/>
    <property type="project" value="UniProtKB-UniRule"/>
</dbReference>
<feature type="domain" description="UvrD-like helicase C-terminal" evidence="19">
    <location>
        <begin position="492"/>
        <end position="758"/>
    </location>
</feature>
<evidence type="ECO:0000256" key="12">
    <source>
        <dbReference type="ARBA" id="ARBA00023235"/>
    </source>
</evidence>
<evidence type="ECO:0000259" key="18">
    <source>
        <dbReference type="PROSITE" id="PS51198"/>
    </source>
</evidence>
<comment type="catalytic activity">
    <reaction evidence="14 15">
        <text>ATP + H2O = ADP + phosphate + H(+)</text>
        <dbReference type="Rhea" id="RHEA:13065"/>
        <dbReference type="ChEBI" id="CHEBI:15377"/>
        <dbReference type="ChEBI" id="CHEBI:15378"/>
        <dbReference type="ChEBI" id="CHEBI:30616"/>
        <dbReference type="ChEBI" id="CHEBI:43474"/>
        <dbReference type="ChEBI" id="CHEBI:456216"/>
        <dbReference type="EC" id="5.6.2.4"/>
    </reaction>
</comment>
<evidence type="ECO:0000256" key="13">
    <source>
        <dbReference type="ARBA" id="ARBA00034617"/>
    </source>
</evidence>
<evidence type="ECO:0000256" key="7">
    <source>
        <dbReference type="ARBA" id="ARBA00022839"/>
    </source>
</evidence>
<comment type="cofactor">
    <cofactor evidence="15">
        <name>Mg(2+)</name>
        <dbReference type="ChEBI" id="CHEBI:18420"/>
    </cofactor>
    <text evidence="15">Binds 1 Mg(2+) ion per subunit.</text>
</comment>
<keyword evidence="6 15" id="KW-0347">Helicase</keyword>
<comment type="caution">
    <text evidence="20">The sequence shown here is derived from an EMBL/GenBank/DDBJ whole genome shotgun (WGS) entry which is preliminary data.</text>
</comment>
<dbReference type="InterPro" id="IPR014017">
    <property type="entry name" value="DNA_helicase_UvrD-like_C"/>
</dbReference>
<evidence type="ECO:0000256" key="9">
    <source>
        <dbReference type="ARBA" id="ARBA00022842"/>
    </source>
</evidence>
<dbReference type="EC" id="3.1.11.5" evidence="15"/>
<comment type="catalytic activity">
    <reaction evidence="15">
        <text>Exonucleolytic cleavage (in the presence of ATP) in either 5'- to 3'- or 3'- to 5'-direction to yield 5'-phosphooligonucleotides.</text>
        <dbReference type="EC" id="3.1.11.5"/>
    </reaction>
</comment>
<dbReference type="Pfam" id="PF00580">
    <property type="entry name" value="UvrD-helicase"/>
    <property type="match status" value="2"/>
</dbReference>
<dbReference type="InterPro" id="IPR027417">
    <property type="entry name" value="P-loop_NTPase"/>
</dbReference>
<dbReference type="PANTHER" id="PTHR11070:SF23">
    <property type="entry name" value="RECBCD ENZYME SUBUNIT RECB"/>
    <property type="match status" value="1"/>
</dbReference>
<dbReference type="GO" id="GO:0005829">
    <property type="term" value="C:cytosol"/>
    <property type="evidence" value="ECO:0007669"/>
    <property type="project" value="TreeGrafter"/>
</dbReference>
<evidence type="ECO:0000256" key="16">
    <source>
        <dbReference type="PROSITE-ProRule" id="PRU00560"/>
    </source>
</evidence>
<dbReference type="Gene3D" id="1.10.3170.10">
    <property type="entry name" value="Recbcd, chain B, domain 2"/>
    <property type="match status" value="1"/>
</dbReference>
<dbReference type="GO" id="GO:0000287">
    <property type="term" value="F:magnesium ion binding"/>
    <property type="evidence" value="ECO:0007669"/>
    <property type="project" value="UniProtKB-UniRule"/>
</dbReference>
<accession>A0A2S5CGK2</accession>
<feature type="active site" description="For nuclease activity" evidence="15">
    <location>
        <position position="1089"/>
    </location>
</feature>
<keyword evidence="2 15" id="KW-0479">Metal-binding</keyword>
<dbReference type="CDD" id="cd22352">
    <property type="entry name" value="RecB_C-like"/>
    <property type="match status" value="1"/>
</dbReference>
<comment type="domain">
    <text evidence="15">The C-terminal domain has nuclease activity and interacts with RecD. It interacts with RecA, facilitating its loading onto ssDNA.</text>
</comment>
<dbReference type="GO" id="GO:0009338">
    <property type="term" value="C:exodeoxyribonuclease V complex"/>
    <property type="evidence" value="ECO:0007669"/>
    <property type="project" value="TreeGrafter"/>
</dbReference>
<evidence type="ECO:0000256" key="1">
    <source>
        <dbReference type="ARBA" id="ARBA00022722"/>
    </source>
</evidence>
<proteinExistence type="inferred from homology"/>
<reference evidence="20 21" key="1">
    <citation type="submission" date="2017-11" db="EMBL/GenBank/DDBJ databases">
        <title>Draft Genome Sequence of Methylobacter psychrotolerans Sph1T, an Obligate Methanotroph from Low-Temperature Environments.</title>
        <authorList>
            <person name="Oshkin I.Y."/>
            <person name="Miroshnikov K."/>
            <person name="Belova S.E."/>
            <person name="Korzhenkov A."/>
            <person name="Toshchakov S.V."/>
            <person name="Dedysh S.N."/>
        </authorList>
    </citation>
    <scope>NUCLEOTIDE SEQUENCE [LARGE SCALE GENOMIC DNA]</scope>
    <source>
        <strain evidence="20 21">Sph1</strain>
    </source>
</reference>
<dbReference type="InterPro" id="IPR014016">
    <property type="entry name" value="UvrD-like_ATP-bd"/>
</dbReference>
<protein>
    <recommendedName>
        <fullName evidence="15">RecBCD enzyme subunit RecB</fullName>
        <ecNumber evidence="15">3.1.11.5</ecNumber>
        <ecNumber evidence="15">5.6.2.4</ecNumber>
    </recommendedName>
    <alternativeName>
        <fullName evidence="15">DNA 3'-5' helicase subunit RecB</fullName>
    </alternativeName>
    <alternativeName>
        <fullName evidence="15">Exonuclease V subunit RecB</fullName>
        <shortName evidence="15">ExoV subunit RecB</shortName>
    </alternativeName>
    <alternativeName>
        <fullName evidence="15">Helicase/nuclease RecBCD subunit RecB</fullName>
    </alternativeName>
</protein>
<sequence length="1180" mass="132887">MLPEHFDPTSAHLHQGVNLIEASAGTGKTYAIAMLVLRFVVENAISIKQVLVVTFTKAATEELKERIRGRLAEAKRALNAPHLADPAIRDWLEQLDIPPEDIRQRLAVALVDIDQAGIFTIHGFCQNVLHHYALETGQLFDAELTGDLASIKQACADDFWRQQMARPLWEVAVLTARFNTPDALLGSLAGFPSAGLSPTTRIKIHPEHGDLDAALNTLTSLAQQAASVLAPTAARLRQAFAEDKFKSSYQDNFELHYQALAAWLQEGRPDIPDPEAFALLTENGLLEALHGNKFRAAKGQTSAERKAAYLQGLGIDTAVFEDLAQAYQQIPLLFRRLLLETLRIDLDSRLQQMNLLSFDDVISRLADVLETELGAALITELRQTYQAALIDEFQDTDDKQWLIFSAIFAGEAQGEETCRPFLYLIGDPKQAIYKFRGADIYSYLTAQKQAEHRYTLDKNWRSQPLLVAAVNTLFRREQAFLLPDLDFYPVKAAQPATSTALYLDGVAVPPLMFWQLPDSDSKSGYWTAGKAAELISRHIIDEVVALLSQDYDFRPEHTPLQAKDIAILVRSNRQARDYQAQLRQAGVPAVINSTESVFASPEASDLYLLLQAVANPGDSTLLKQALTLSWLGLDGQSLYQLSHNEAELDQWHARFLGYYQDWQTAGLMAMLMELLERENIRLTIAQSIMAERQLTNLHHILELLQQAVLDEHLGMMKTLDWLRATIAAASTSGDENAQLRLESDDDAVKIVTMHRSKGLEYPVVFCPYLWQRNDRLSNETELLTCHLHGQMHVDLGSEHFETHRAQALYEEQAEDLRVFYVAVTRAKYRCYLVWGNVRSEANPNNSAMAWLLDFADSGFAGQQAILQDLADQAPDTFAYRLLTADTDSTPPLLRLTGKTARTLQARSLNRSLYTRWQMSSYTALSALSQSDSPELPPDKAREPANAAEQEPAELPRGAHTGNVVHDLLENNRFADLANGLDISEQRDKACLRYGLKLPQPTLLDELLQAVVKTPLSADPNFCLKNLDDAHCLKEMPFYLAMQSMDASQINRILQDSPAYQPLSSKQMCGFLTGFIDLICAYQGRFYVMDYKTNSLPDYAPDTLTHAMREHNYGLQYWLYTVVLHRYLQIRLPDYDYDRHFGGACYLFVRGMQPEQPMSGIYQDRPDRRRVEDLARLFARG</sequence>
<feature type="binding site" evidence="15">
    <location>
        <position position="1076"/>
    </location>
    <ligand>
        <name>Mg(2+)</name>
        <dbReference type="ChEBI" id="CHEBI:18420"/>
    </ligand>
</feature>
<dbReference type="GO" id="GO:0005524">
    <property type="term" value="F:ATP binding"/>
    <property type="evidence" value="ECO:0007669"/>
    <property type="project" value="UniProtKB-UniRule"/>
</dbReference>
<keyword evidence="8 15" id="KW-0067">ATP-binding</keyword>
<dbReference type="SUPFAM" id="SSF52540">
    <property type="entry name" value="P-loop containing nucleoside triphosphate hydrolases"/>
    <property type="match status" value="1"/>
</dbReference>
<dbReference type="PROSITE" id="PS51217">
    <property type="entry name" value="UVRD_HELICASE_CTER"/>
    <property type="match status" value="1"/>
</dbReference>
<dbReference type="InterPro" id="IPR000212">
    <property type="entry name" value="DNA_helicase_UvrD/REP"/>
</dbReference>
<evidence type="ECO:0000313" key="20">
    <source>
        <dbReference type="EMBL" id="POZ49926.1"/>
    </source>
</evidence>
<comment type="similarity">
    <text evidence="15">Belongs to the helicase family. UvrD subfamily.</text>
</comment>
<dbReference type="AlphaFoldDB" id="A0A2S5CGK2"/>
<name>A0A2S5CGK2_9GAMM</name>
<dbReference type="GO" id="GO:0016887">
    <property type="term" value="F:ATP hydrolysis activity"/>
    <property type="evidence" value="ECO:0007669"/>
    <property type="project" value="RHEA"/>
</dbReference>
<dbReference type="Pfam" id="PF12705">
    <property type="entry name" value="PDDEXK_1"/>
    <property type="match status" value="1"/>
</dbReference>
<feature type="region of interest" description="Disordered" evidence="17">
    <location>
        <begin position="927"/>
        <end position="958"/>
    </location>
</feature>
<dbReference type="InterPro" id="IPR038726">
    <property type="entry name" value="PDDEXK_AddAB-type"/>
</dbReference>
<dbReference type="GO" id="GO:0008854">
    <property type="term" value="F:exodeoxyribonuclease V activity"/>
    <property type="evidence" value="ECO:0007669"/>
    <property type="project" value="UniProtKB-EC"/>
</dbReference>
<keyword evidence="5 15" id="KW-0378">Hydrolase</keyword>
<organism evidence="20 21">
    <name type="scientific">Methylovulum psychrotolerans</name>
    <dbReference type="NCBI Taxonomy" id="1704499"/>
    <lineage>
        <taxon>Bacteria</taxon>
        <taxon>Pseudomonadati</taxon>
        <taxon>Pseudomonadota</taxon>
        <taxon>Gammaproteobacteria</taxon>
        <taxon>Methylococcales</taxon>
        <taxon>Methylococcaceae</taxon>
        <taxon>Methylovulum</taxon>
    </lineage>
</organism>
<keyword evidence="12 15" id="KW-0413">Isomerase</keyword>
<comment type="miscellaneous">
    <text evidence="15">In the RecBCD complex, RecB has a slow 3'-5' helicase, an exonuclease activity and loads RecA onto ssDNA, RecD has a fast 5'-3' helicase activity, while RecC stimulates the ATPase and processivity of the RecB helicase and contributes to recognition of the Chi site.</text>
</comment>
<evidence type="ECO:0000256" key="6">
    <source>
        <dbReference type="ARBA" id="ARBA00022806"/>
    </source>
</evidence>
<keyword evidence="10 15" id="KW-0238">DNA-binding</keyword>
<dbReference type="PROSITE" id="PS51198">
    <property type="entry name" value="UVRD_HELICASE_ATP_BIND"/>
    <property type="match status" value="1"/>
</dbReference>
<feature type="region of interest" description="Nuclease activity, interacts with RecD and RecA" evidence="15">
    <location>
        <begin position="915"/>
        <end position="1180"/>
    </location>
</feature>
<dbReference type="EC" id="5.6.2.4" evidence="15"/>
<evidence type="ECO:0000256" key="3">
    <source>
        <dbReference type="ARBA" id="ARBA00022741"/>
    </source>
</evidence>
<feature type="compositionally biased region" description="Low complexity" evidence="17">
    <location>
        <begin position="943"/>
        <end position="955"/>
    </location>
</feature>
<keyword evidence="9 15" id="KW-0460">Magnesium</keyword>
<dbReference type="GO" id="GO:0043138">
    <property type="term" value="F:3'-5' DNA helicase activity"/>
    <property type="evidence" value="ECO:0007669"/>
    <property type="project" value="UniProtKB-UniRule"/>
</dbReference>
<dbReference type="InterPro" id="IPR011335">
    <property type="entry name" value="Restrct_endonuc-II-like"/>
</dbReference>
<dbReference type="HAMAP" id="MF_01485">
    <property type="entry name" value="RecB"/>
    <property type="match status" value="1"/>
</dbReference>